<dbReference type="RefSeq" id="WP_007999394.1">
    <property type="nucleotide sequence ID" value="NZ_AOJI01000017.1"/>
</dbReference>
<keyword evidence="3" id="KW-1185">Reference proteome</keyword>
<dbReference type="PATRIC" id="fig|1230454.4.peg.1156"/>
<evidence type="ECO:0000313" key="3">
    <source>
        <dbReference type="Proteomes" id="UP000011575"/>
    </source>
</evidence>
<sequence length="445" mass="46272">MSDDCDCTTNEPAPRPSKGSDLANDRRTNPFAAGVDRRRLLQASGAVGAATALAGCSDDGGSGGDGDAAPTMFVFNNGDRTVSVLDAEADELITSVYLDTTASFPANQYTTGIDDEYDVLWLNVSGGVRAFDQRTLDELAFVETGYGPNYPNATPDGDHLLIASGGTTGMAPEGDEAHAIFRVDADRDSDAFGEVTGEIETGYVGPCDMTLGPDGDYAFVVDVADESIRVLSVDPFETVARVDAGEPANEEGGNVLPFMCTASFDGQYLLVENGEGTLGSDPEVPRVGSESVWDISDPENPEEVAKITRDDGLPGAPITSEVAPDNAAAYLLIPGAGVGVIDLESFEYETTLDVGGNAISAAWGPNREKLYVPVQDANEVAVIDHERREVVATVDAGAGPTGAVAGTVRPEGDAVAQIRASLASLGLAVGDMEATYCMDGHCYCG</sequence>
<dbReference type="InterPro" id="IPR011048">
    <property type="entry name" value="Haem_d1_sf"/>
</dbReference>
<organism evidence="2 3">
    <name type="scientific">Halorubrum aidingense JCM 13560</name>
    <dbReference type="NCBI Taxonomy" id="1230454"/>
    <lineage>
        <taxon>Archaea</taxon>
        <taxon>Methanobacteriati</taxon>
        <taxon>Methanobacteriota</taxon>
        <taxon>Stenosarchaea group</taxon>
        <taxon>Halobacteria</taxon>
        <taxon>Halobacteriales</taxon>
        <taxon>Haloferacaceae</taxon>
        <taxon>Halorubrum</taxon>
    </lineage>
</organism>
<feature type="region of interest" description="Disordered" evidence="1">
    <location>
        <begin position="276"/>
        <end position="297"/>
    </location>
</feature>
<dbReference type="AlphaFoldDB" id="M0PGC1"/>
<dbReference type="InterPro" id="IPR051200">
    <property type="entry name" value="Host-pathogen_enzymatic-act"/>
</dbReference>
<name>M0PGC1_9EURY</name>
<dbReference type="OrthoDB" id="322576at2157"/>
<dbReference type="InterPro" id="IPR015943">
    <property type="entry name" value="WD40/YVTN_repeat-like_dom_sf"/>
</dbReference>
<gene>
    <name evidence="2" type="ORF">C461_05702</name>
</gene>
<evidence type="ECO:0008006" key="4">
    <source>
        <dbReference type="Google" id="ProtNLM"/>
    </source>
</evidence>
<dbReference type="PANTHER" id="PTHR47197:SF3">
    <property type="entry name" value="DIHYDRO-HEME D1 DEHYDROGENASE"/>
    <property type="match status" value="1"/>
</dbReference>
<proteinExistence type="predicted"/>
<dbReference type="EMBL" id="AOJI01000017">
    <property type="protein sequence ID" value="EMA69101.1"/>
    <property type="molecule type" value="Genomic_DNA"/>
</dbReference>
<protein>
    <recommendedName>
        <fullName evidence="4">40-residue YVTN family beta-propeller repeat-containing protein</fullName>
    </recommendedName>
</protein>
<dbReference type="STRING" id="1230454.C461_05702"/>
<evidence type="ECO:0000256" key="1">
    <source>
        <dbReference type="SAM" id="MobiDB-lite"/>
    </source>
</evidence>
<accession>M0PGC1</accession>
<feature type="region of interest" description="Disordered" evidence="1">
    <location>
        <begin position="1"/>
        <end position="28"/>
    </location>
</feature>
<reference evidence="2 3" key="1">
    <citation type="journal article" date="2014" name="PLoS Genet.">
        <title>Phylogenetically driven sequencing of extremely halophilic archaea reveals strategies for static and dynamic osmo-response.</title>
        <authorList>
            <person name="Becker E.A."/>
            <person name="Seitzer P.M."/>
            <person name="Tritt A."/>
            <person name="Larsen D."/>
            <person name="Krusor M."/>
            <person name="Yao A.I."/>
            <person name="Wu D."/>
            <person name="Madern D."/>
            <person name="Eisen J.A."/>
            <person name="Darling A.E."/>
            <person name="Facciotti M.T."/>
        </authorList>
    </citation>
    <scope>NUCLEOTIDE SEQUENCE [LARGE SCALE GENOMIC DNA]</scope>
    <source>
        <strain evidence="2 3">JCM 13560</strain>
    </source>
</reference>
<dbReference type="PROSITE" id="PS51318">
    <property type="entry name" value="TAT"/>
    <property type="match status" value="1"/>
</dbReference>
<evidence type="ECO:0000313" key="2">
    <source>
        <dbReference type="EMBL" id="EMA69101.1"/>
    </source>
</evidence>
<dbReference type="Proteomes" id="UP000011575">
    <property type="component" value="Unassembled WGS sequence"/>
</dbReference>
<dbReference type="Gene3D" id="2.130.10.10">
    <property type="entry name" value="YVTN repeat-like/Quinoprotein amine dehydrogenase"/>
    <property type="match status" value="2"/>
</dbReference>
<dbReference type="PANTHER" id="PTHR47197">
    <property type="entry name" value="PROTEIN NIRF"/>
    <property type="match status" value="1"/>
</dbReference>
<dbReference type="SUPFAM" id="SSF51004">
    <property type="entry name" value="C-terminal (heme d1) domain of cytochrome cd1-nitrite reductase"/>
    <property type="match status" value="1"/>
</dbReference>
<comment type="caution">
    <text evidence="2">The sequence shown here is derived from an EMBL/GenBank/DDBJ whole genome shotgun (WGS) entry which is preliminary data.</text>
</comment>
<dbReference type="InterPro" id="IPR006311">
    <property type="entry name" value="TAT_signal"/>
</dbReference>